<dbReference type="Proteomes" id="UP001259659">
    <property type="component" value="Unassembled WGS sequence"/>
</dbReference>
<sequence>MSSAVKRVGVFLGALVLAIAVGSLFLGVGGQSAPTVNEANASAFNADDSVASVPEETGELSMSANGDGKVVVIDTARSSSVTPETVAPMAAELTESGATVKYNTGSSSFGSSGLNATLQEADAYIVFGTQQEYTDSDIAGIQAFSDAGGRVILMNEPQGQVAGLGGLFGGGSIGAPSPLLPLTSQYGFTYDNGYLYNMADNSNNYRNIYATPSGDSTLTDGVNRVVLHEAVSINGGESALTATEGTTLSSTRRAETYGVLVREGNVVAVGDTSIMDQEYVYRADNEVLVSNLLDFMVSGDKSPEDVPRTSGGFGGGGGGGGFGGGEFGNTTPDSPTNDTEPIP</sequence>
<name>A0ABU2FCB5_9EURY</name>
<protein>
    <submittedName>
        <fullName evidence="2">Uncharacterized protein</fullName>
    </submittedName>
</protein>
<feature type="region of interest" description="Disordered" evidence="1">
    <location>
        <begin position="301"/>
        <end position="343"/>
    </location>
</feature>
<accession>A0ABU2FCB5</accession>
<evidence type="ECO:0000313" key="2">
    <source>
        <dbReference type="EMBL" id="MDS0259905.1"/>
    </source>
</evidence>
<feature type="compositionally biased region" description="Gly residues" evidence="1">
    <location>
        <begin position="311"/>
        <end position="327"/>
    </location>
</feature>
<gene>
    <name evidence="2" type="ORF">NDI56_10920</name>
</gene>
<organism evidence="2 3">
    <name type="scientific">Haloarcula saliterrae</name>
    <dbReference type="NCBI Taxonomy" id="2950534"/>
    <lineage>
        <taxon>Archaea</taxon>
        <taxon>Methanobacteriati</taxon>
        <taxon>Methanobacteriota</taxon>
        <taxon>Stenosarchaea group</taxon>
        <taxon>Halobacteria</taxon>
        <taxon>Halobacteriales</taxon>
        <taxon>Haloarculaceae</taxon>
        <taxon>Haloarcula</taxon>
    </lineage>
</organism>
<evidence type="ECO:0000256" key="1">
    <source>
        <dbReference type="SAM" id="MobiDB-lite"/>
    </source>
</evidence>
<reference evidence="2 3" key="1">
    <citation type="submission" date="2022-06" db="EMBL/GenBank/DDBJ databases">
        <title>Haloarcula sp. a new haloarchaeum isolate from saline soil.</title>
        <authorList>
            <person name="Strakova D."/>
            <person name="Galisteo C."/>
            <person name="Sanchez-Porro C."/>
            <person name="Ventosa A."/>
        </authorList>
    </citation>
    <scope>NUCLEOTIDE SEQUENCE [LARGE SCALE GENOMIC DNA]</scope>
    <source>
        <strain evidence="2 3">S1CR25-12</strain>
    </source>
</reference>
<feature type="compositionally biased region" description="Polar residues" evidence="1">
    <location>
        <begin position="329"/>
        <end position="343"/>
    </location>
</feature>
<keyword evidence="3" id="KW-1185">Reference proteome</keyword>
<proteinExistence type="predicted"/>
<dbReference type="EMBL" id="JAMQON010000002">
    <property type="protein sequence ID" value="MDS0259905.1"/>
    <property type="molecule type" value="Genomic_DNA"/>
</dbReference>
<evidence type="ECO:0000313" key="3">
    <source>
        <dbReference type="Proteomes" id="UP001259659"/>
    </source>
</evidence>
<dbReference type="RefSeq" id="WP_310919557.1">
    <property type="nucleotide sequence ID" value="NZ_JAMQON010000002.1"/>
</dbReference>
<comment type="caution">
    <text evidence="2">The sequence shown here is derived from an EMBL/GenBank/DDBJ whole genome shotgun (WGS) entry which is preliminary data.</text>
</comment>